<accession>A0AAP0D7B4</accession>
<dbReference type="Proteomes" id="UP001408789">
    <property type="component" value="Unassembled WGS sequence"/>
</dbReference>
<evidence type="ECO:0000256" key="6">
    <source>
        <dbReference type="SAM" id="SignalP"/>
    </source>
</evidence>
<keyword evidence="2" id="KW-1015">Disulfide bond</keyword>
<protein>
    <recommendedName>
        <fullName evidence="7">Phytocyanin domain-containing protein</fullName>
    </recommendedName>
</protein>
<keyword evidence="9" id="KW-1185">Reference proteome</keyword>
<keyword evidence="3" id="KW-0325">Glycoprotein</keyword>
<feature type="signal peptide" evidence="6">
    <location>
        <begin position="1"/>
        <end position="31"/>
    </location>
</feature>
<dbReference type="InterPro" id="IPR039391">
    <property type="entry name" value="Phytocyanin-like"/>
</dbReference>
<keyword evidence="1 6" id="KW-0732">Signal</keyword>
<dbReference type="GO" id="GO:0005886">
    <property type="term" value="C:plasma membrane"/>
    <property type="evidence" value="ECO:0007669"/>
    <property type="project" value="TreeGrafter"/>
</dbReference>
<comment type="similarity">
    <text evidence="4">Belongs to the early nodulin-like (ENODL) family.</text>
</comment>
<comment type="function">
    <text evidence="5">May act as a carbohydrate transporter.</text>
</comment>
<proteinExistence type="inferred from homology"/>
<evidence type="ECO:0000256" key="2">
    <source>
        <dbReference type="ARBA" id="ARBA00023157"/>
    </source>
</evidence>
<reference evidence="8 9" key="1">
    <citation type="submission" date="2024-04" db="EMBL/GenBank/DDBJ databases">
        <title>The reference genome of an endangered Asteraceae, Deinandra increscens subsp. villosa, native to the Central Coast of California.</title>
        <authorList>
            <person name="Guilliams M."/>
            <person name="Hasenstab-Lehman K."/>
            <person name="Meyer R."/>
            <person name="Mcevoy S."/>
        </authorList>
    </citation>
    <scope>NUCLEOTIDE SEQUENCE [LARGE SCALE GENOMIC DNA]</scope>
    <source>
        <tissue evidence="8">Leaf</tissue>
    </source>
</reference>
<evidence type="ECO:0000313" key="8">
    <source>
        <dbReference type="EMBL" id="KAK9067202.1"/>
    </source>
</evidence>
<dbReference type="InterPro" id="IPR008972">
    <property type="entry name" value="Cupredoxin"/>
</dbReference>
<gene>
    <name evidence="8" type="ORF">SSX86_014528</name>
</gene>
<dbReference type="PROSITE" id="PS51485">
    <property type="entry name" value="PHYTOCYANIN"/>
    <property type="match status" value="1"/>
</dbReference>
<organism evidence="8 9">
    <name type="scientific">Deinandra increscens subsp. villosa</name>
    <dbReference type="NCBI Taxonomy" id="3103831"/>
    <lineage>
        <taxon>Eukaryota</taxon>
        <taxon>Viridiplantae</taxon>
        <taxon>Streptophyta</taxon>
        <taxon>Embryophyta</taxon>
        <taxon>Tracheophyta</taxon>
        <taxon>Spermatophyta</taxon>
        <taxon>Magnoliopsida</taxon>
        <taxon>eudicotyledons</taxon>
        <taxon>Gunneridae</taxon>
        <taxon>Pentapetalae</taxon>
        <taxon>asterids</taxon>
        <taxon>campanulids</taxon>
        <taxon>Asterales</taxon>
        <taxon>Asteraceae</taxon>
        <taxon>Asteroideae</taxon>
        <taxon>Heliantheae alliance</taxon>
        <taxon>Madieae</taxon>
        <taxon>Madiinae</taxon>
        <taxon>Deinandra</taxon>
    </lineage>
</organism>
<evidence type="ECO:0000313" key="9">
    <source>
        <dbReference type="Proteomes" id="UP001408789"/>
    </source>
</evidence>
<dbReference type="GO" id="GO:0009055">
    <property type="term" value="F:electron transfer activity"/>
    <property type="evidence" value="ECO:0007669"/>
    <property type="project" value="InterPro"/>
</dbReference>
<sequence>MGRSNGGSKSAAVLALSCCTMLITMLPEVSAKRFIVGGNMGWTSNVDYGLWVGNQTFYLGDWLFFVYDRNKDIVVEVNKTNYETCNGAHPIKNYTMGAGRDVVPLNVTHDRYFISVDKSCNEGMKLHVHLTPLAPPVHLAPSPSPQHLAPLAPPVYLTPLPQPPQAALSKSRASKFYDVEIQILIPVVVTIAGYMGLATSSCLL</sequence>
<feature type="domain" description="Phytocyanin" evidence="7">
    <location>
        <begin position="32"/>
        <end position="132"/>
    </location>
</feature>
<dbReference type="PANTHER" id="PTHR33021:SF231">
    <property type="entry name" value="EARLY NODULIN-LIKE PROTEIN 17"/>
    <property type="match status" value="1"/>
</dbReference>
<dbReference type="AlphaFoldDB" id="A0AAP0D7B4"/>
<evidence type="ECO:0000256" key="3">
    <source>
        <dbReference type="ARBA" id="ARBA00023180"/>
    </source>
</evidence>
<comment type="caution">
    <text evidence="8">The sequence shown here is derived from an EMBL/GenBank/DDBJ whole genome shotgun (WGS) entry which is preliminary data.</text>
</comment>
<dbReference type="SUPFAM" id="SSF49503">
    <property type="entry name" value="Cupredoxins"/>
    <property type="match status" value="1"/>
</dbReference>
<evidence type="ECO:0000259" key="7">
    <source>
        <dbReference type="PROSITE" id="PS51485"/>
    </source>
</evidence>
<dbReference type="EMBL" id="JBCNJP010000015">
    <property type="protein sequence ID" value="KAK9067202.1"/>
    <property type="molecule type" value="Genomic_DNA"/>
</dbReference>
<dbReference type="Pfam" id="PF02298">
    <property type="entry name" value="Cu_bind_like"/>
    <property type="match status" value="1"/>
</dbReference>
<dbReference type="InterPro" id="IPR003245">
    <property type="entry name" value="Phytocyanin_dom"/>
</dbReference>
<name>A0AAP0D7B4_9ASTR</name>
<evidence type="ECO:0000256" key="1">
    <source>
        <dbReference type="ARBA" id="ARBA00022729"/>
    </source>
</evidence>
<feature type="chain" id="PRO_5042898307" description="Phytocyanin domain-containing protein" evidence="6">
    <location>
        <begin position="32"/>
        <end position="204"/>
    </location>
</feature>
<evidence type="ECO:0000256" key="5">
    <source>
        <dbReference type="ARBA" id="ARBA00037626"/>
    </source>
</evidence>
<dbReference type="PANTHER" id="PTHR33021">
    <property type="entry name" value="BLUE COPPER PROTEIN"/>
    <property type="match status" value="1"/>
</dbReference>
<dbReference type="FunFam" id="2.60.40.420:FF:000018">
    <property type="entry name" value="Lamin-like protein"/>
    <property type="match status" value="1"/>
</dbReference>
<dbReference type="Gene3D" id="2.60.40.420">
    <property type="entry name" value="Cupredoxins - blue copper proteins"/>
    <property type="match status" value="1"/>
</dbReference>
<evidence type="ECO:0000256" key="4">
    <source>
        <dbReference type="ARBA" id="ARBA00035011"/>
    </source>
</evidence>